<proteinExistence type="predicted"/>
<reference evidence="1 2" key="1">
    <citation type="journal article" date="2019" name="Sci. Rep.">
        <title>Orb-weaving spider Araneus ventricosus genome elucidates the spidroin gene catalogue.</title>
        <authorList>
            <person name="Kono N."/>
            <person name="Nakamura H."/>
            <person name="Ohtoshi R."/>
            <person name="Moran D.A.P."/>
            <person name="Shinohara A."/>
            <person name="Yoshida Y."/>
            <person name="Fujiwara M."/>
            <person name="Mori M."/>
            <person name="Tomita M."/>
            <person name="Arakawa K."/>
        </authorList>
    </citation>
    <scope>NUCLEOTIDE SEQUENCE [LARGE SCALE GENOMIC DNA]</scope>
</reference>
<protein>
    <recommendedName>
        <fullName evidence="3">RNase H type-1 domain-containing protein</fullName>
    </recommendedName>
</protein>
<accession>A0A4Y2U3M6</accession>
<dbReference type="EMBL" id="BGPR01033598">
    <property type="protein sequence ID" value="GBO07599.1"/>
    <property type="molecule type" value="Genomic_DNA"/>
</dbReference>
<evidence type="ECO:0000313" key="1">
    <source>
        <dbReference type="EMBL" id="GBO07599.1"/>
    </source>
</evidence>
<comment type="caution">
    <text evidence="1">The sequence shown here is derived from an EMBL/GenBank/DDBJ whole genome shotgun (WGS) entry which is preliminary data.</text>
</comment>
<keyword evidence="2" id="KW-1185">Reference proteome</keyword>
<dbReference type="OrthoDB" id="6437277at2759"/>
<evidence type="ECO:0008006" key="3">
    <source>
        <dbReference type="Google" id="ProtNLM"/>
    </source>
</evidence>
<dbReference type="AlphaFoldDB" id="A0A4Y2U3M6"/>
<sequence>MTPYEIEKRKKSVESPPKRSNFGVSFQYVFGTESANKDTNQKCLVSVCLTYPQSFYHNFKITLNSPNIKLGWIKAHVGHADNKAGDLFAKTATLKGIPTQYPSSRRLLKKKFHAISTQLWQNEWDNGDTGRNVYLILPKFKTSPAPWQRPEIMFATGHVPFPIYFKRFGLRTTDCCGSGELGNPLHFATSYSPRSSDNFT</sequence>
<name>A0A4Y2U3M6_ARAVE</name>
<dbReference type="Proteomes" id="UP000499080">
    <property type="component" value="Unassembled WGS sequence"/>
</dbReference>
<organism evidence="1 2">
    <name type="scientific">Araneus ventricosus</name>
    <name type="common">Orbweaver spider</name>
    <name type="synonym">Epeira ventricosa</name>
    <dbReference type="NCBI Taxonomy" id="182803"/>
    <lineage>
        <taxon>Eukaryota</taxon>
        <taxon>Metazoa</taxon>
        <taxon>Ecdysozoa</taxon>
        <taxon>Arthropoda</taxon>
        <taxon>Chelicerata</taxon>
        <taxon>Arachnida</taxon>
        <taxon>Araneae</taxon>
        <taxon>Araneomorphae</taxon>
        <taxon>Entelegynae</taxon>
        <taxon>Araneoidea</taxon>
        <taxon>Araneidae</taxon>
        <taxon>Araneus</taxon>
    </lineage>
</organism>
<evidence type="ECO:0000313" key="2">
    <source>
        <dbReference type="Proteomes" id="UP000499080"/>
    </source>
</evidence>
<gene>
    <name evidence="1" type="ORF">AVEN_245503_1</name>
</gene>